<evidence type="ECO:0000313" key="4">
    <source>
        <dbReference type="Proteomes" id="UP000019487"/>
    </source>
</evidence>
<feature type="transmembrane region" description="Helical" evidence="2">
    <location>
        <begin position="141"/>
        <end position="165"/>
    </location>
</feature>
<feature type="region of interest" description="Disordered" evidence="1">
    <location>
        <begin position="61"/>
        <end position="138"/>
    </location>
</feature>
<feature type="compositionally biased region" description="Low complexity" evidence="1">
    <location>
        <begin position="113"/>
        <end position="138"/>
    </location>
</feature>
<feature type="compositionally biased region" description="Polar residues" evidence="1">
    <location>
        <begin position="644"/>
        <end position="656"/>
    </location>
</feature>
<evidence type="ECO:0000256" key="1">
    <source>
        <dbReference type="SAM" id="MobiDB-lite"/>
    </source>
</evidence>
<accession>W9C7F9</accession>
<feature type="compositionally biased region" description="Basic and acidic residues" evidence="1">
    <location>
        <begin position="535"/>
        <end position="547"/>
    </location>
</feature>
<keyword evidence="2" id="KW-1133">Transmembrane helix</keyword>
<feature type="compositionally biased region" description="Basic and acidic residues" evidence="1">
    <location>
        <begin position="694"/>
        <end position="705"/>
    </location>
</feature>
<organism evidence="3 4">
    <name type="scientific">Sclerotinia borealis (strain F-4128)</name>
    <dbReference type="NCBI Taxonomy" id="1432307"/>
    <lineage>
        <taxon>Eukaryota</taxon>
        <taxon>Fungi</taxon>
        <taxon>Dikarya</taxon>
        <taxon>Ascomycota</taxon>
        <taxon>Pezizomycotina</taxon>
        <taxon>Leotiomycetes</taxon>
        <taxon>Helotiales</taxon>
        <taxon>Sclerotiniaceae</taxon>
        <taxon>Sclerotinia</taxon>
    </lineage>
</organism>
<keyword evidence="4" id="KW-1185">Reference proteome</keyword>
<reference evidence="3 4" key="1">
    <citation type="journal article" date="2014" name="Genome Announc.">
        <title>Draft genome sequence of Sclerotinia borealis, a psychrophilic plant pathogenic fungus.</title>
        <authorList>
            <person name="Mardanov A.V."/>
            <person name="Beletsky A.V."/>
            <person name="Kadnikov V.V."/>
            <person name="Ignatov A.N."/>
            <person name="Ravin N.V."/>
        </authorList>
    </citation>
    <scope>NUCLEOTIDE SEQUENCE [LARGE SCALE GENOMIC DNA]</scope>
    <source>
        <strain evidence="4">F-4157</strain>
    </source>
</reference>
<name>W9C7F9_SCLBF</name>
<feature type="region of interest" description="Disordered" evidence="1">
    <location>
        <begin position="508"/>
        <end position="553"/>
    </location>
</feature>
<comment type="caution">
    <text evidence="3">The sequence shown here is derived from an EMBL/GenBank/DDBJ whole genome shotgun (WGS) entry which is preliminary data.</text>
</comment>
<keyword evidence="2" id="KW-0812">Transmembrane</keyword>
<dbReference type="AlphaFoldDB" id="W9C7F9"/>
<evidence type="ECO:0000256" key="2">
    <source>
        <dbReference type="SAM" id="Phobius"/>
    </source>
</evidence>
<dbReference type="Proteomes" id="UP000019487">
    <property type="component" value="Unassembled WGS sequence"/>
</dbReference>
<keyword evidence="2" id="KW-0472">Membrane</keyword>
<dbReference type="OrthoDB" id="5431298at2759"/>
<feature type="region of interest" description="Disordered" evidence="1">
    <location>
        <begin position="195"/>
        <end position="308"/>
    </location>
</feature>
<proteinExistence type="predicted"/>
<gene>
    <name evidence="3" type="ORF">SBOR_9111</name>
</gene>
<dbReference type="HOGENOM" id="CLU_387871_0_0_1"/>
<feature type="compositionally biased region" description="Low complexity" evidence="1">
    <location>
        <begin position="681"/>
        <end position="693"/>
    </location>
</feature>
<feature type="compositionally biased region" description="Gly residues" evidence="1">
    <location>
        <begin position="212"/>
        <end position="222"/>
    </location>
</feature>
<feature type="compositionally biased region" description="Polar residues" evidence="1">
    <location>
        <begin position="512"/>
        <end position="521"/>
    </location>
</feature>
<feature type="compositionally biased region" description="Low complexity" evidence="1">
    <location>
        <begin position="61"/>
        <end position="105"/>
    </location>
</feature>
<feature type="region of interest" description="Disordered" evidence="1">
    <location>
        <begin position="400"/>
        <end position="482"/>
    </location>
</feature>
<evidence type="ECO:0000313" key="3">
    <source>
        <dbReference type="EMBL" id="ESZ90510.1"/>
    </source>
</evidence>
<feature type="compositionally biased region" description="Low complexity" evidence="1">
    <location>
        <begin position="258"/>
        <end position="276"/>
    </location>
</feature>
<protein>
    <submittedName>
        <fullName evidence="3">Uncharacterized protein</fullName>
    </submittedName>
</protein>
<feature type="region of interest" description="Disordered" evidence="1">
    <location>
        <begin position="681"/>
        <end position="712"/>
    </location>
</feature>
<dbReference type="EMBL" id="AYSA01000619">
    <property type="protein sequence ID" value="ESZ90510.1"/>
    <property type="molecule type" value="Genomic_DNA"/>
</dbReference>
<feature type="compositionally biased region" description="Low complexity" evidence="1">
    <location>
        <begin position="200"/>
        <end position="211"/>
    </location>
</feature>
<sequence>MYLNVDTGTFNQSLLIRDSRECATGQQWWVCNANGFQGCCSVDACSVSKCPDTNTAAVGASISSTSSSSKSTSSSSTSTSSTTSTISSQSTQSSQTTPQTPSPSTLLITKTVNNPLNTSSSPSSSTLAQATPSTSSNSTPIIAGAIIGGIALLCFAMAAFCCFRFRQKKKQERERMFAEPESPDPETIQFYSTTGKALQTPSSTRTSRSPSGGFGGLGGLGLGDVFAPFGGRTRSTRTTQPPPSPPKVPAITQSQNLSPVHPIHPIHAIHPSPISESTEDYENDQPLSPDPEKSSLIPPPESSHPAYHPLPGVSCVRPAYRPGMSFTINELDGREVDCVPFGTAGGRRSGSLGNIEGCDSGSGSEGVVSAMSTPNTNEMVNSNGKLSAINTPTPTHYSLSNPFTSTNIPPSQGNWQLPPAALIPGRPAPSQFQSQSQSYHQRGSNSANGGSNPNIANPSQNQTQTQYQHQHQKQLSQARRTNSTVIENPYQMYGSSREHQQNMGYQNALERAQSQSQTNTPAPGKGGNGKTTRVTRQENGRLTRESSTHSIPIGLGLEARDSVPISGAVSASVSASGFVGVEAQPYAYMGMRNSNLNRYPEMNNRNSNTNAHPSAYAQIQTPAHASLYGNTRVFPLTVQYTPTDTHAHAHSNSGQSERNKVRGHGHGHVLSWAEYGNVNVNENGDVNEGGVIESGKEKEKEKEKGNGFVQYE</sequence>
<feature type="compositionally biased region" description="Polar residues" evidence="1">
    <location>
        <begin position="400"/>
        <end position="415"/>
    </location>
</feature>
<feature type="compositionally biased region" description="Low complexity" evidence="1">
    <location>
        <begin position="430"/>
        <end position="477"/>
    </location>
</feature>
<feature type="region of interest" description="Disordered" evidence="1">
    <location>
        <begin position="644"/>
        <end position="663"/>
    </location>
</feature>
<dbReference type="STRING" id="1432307.W9C7F9"/>